<protein>
    <recommendedName>
        <fullName evidence="3">Myosin motor domain-containing protein</fullName>
    </recommendedName>
</protein>
<dbReference type="InterPro" id="IPR027417">
    <property type="entry name" value="P-loop_NTPase"/>
</dbReference>
<dbReference type="GO" id="GO:0016459">
    <property type="term" value="C:myosin complex"/>
    <property type="evidence" value="ECO:0007669"/>
    <property type="project" value="InterPro"/>
</dbReference>
<feature type="compositionally biased region" description="Low complexity" evidence="2">
    <location>
        <begin position="419"/>
        <end position="445"/>
    </location>
</feature>
<dbReference type="GO" id="GO:0006338">
    <property type="term" value="P:chromatin remodeling"/>
    <property type="evidence" value="ECO:0007669"/>
    <property type="project" value="TreeGrafter"/>
</dbReference>
<dbReference type="EMBL" id="CYKH01000420">
    <property type="protein sequence ID" value="CUF84730.1"/>
    <property type="molecule type" value="Genomic_DNA"/>
</dbReference>
<dbReference type="OrthoDB" id="243891at2759"/>
<evidence type="ECO:0000259" key="3">
    <source>
        <dbReference type="SMART" id="SM00242"/>
    </source>
</evidence>
<feature type="coiled-coil region" evidence="1">
    <location>
        <begin position="1059"/>
        <end position="1102"/>
    </location>
</feature>
<dbReference type="OMA" id="QKERAHA"/>
<evidence type="ECO:0000256" key="2">
    <source>
        <dbReference type="SAM" id="MobiDB-lite"/>
    </source>
</evidence>
<gene>
    <name evidence="4" type="ORF">BSAL_66350</name>
</gene>
<dbReference type="VEuPathDB" id="TriTrypDB:BSAL_66350"/>
<feature type="compositionally biased region" description="Polar residues" evidence="2">
    <location>
        <begin position="392"/>
        <end position="405"/>
    </location>
</feature>
<reference evidence="5" key="1">
    <citation type="submission" date="2015-09" db="EMBL/GenBank/DDBJ databases">
        <authorList>
            <consortium name="Pathogen Informatics"/>
        </authorList>
    </citation>
    <scope>NUCLEOTIDE SEQUENCE [LARGE SCALE GENOMIC DNA]</scope>
    <source>
        <strain evidence="5">Lake Konstanz</strain>
    </source>
</reference>
<feature type="region of interest" description="Disordered" evidence="2">
    <location>
        <begin position="1169"/>
        <end position="1194"/>
    </location>
</feature>
<name>A0A0S4IX18_BODSA</name>
<dbReference type="AlphaFoldDB" id="A0A0S4IX18"/>
<keyword evidence="5" id="KW-1185">Reference proteome</keyword>
<dbReference type="SMART" id="SM00242">
    <property type="entry name" value="MYSc"/>
    <property type="match status" value="1"/>
</dbReference>
<feature type="region of interest" description="Disordered" evidence="2">
    <location>
        <begin position="391"/>
        <end position="445"/>
    </location>
</feature>
<feature type="coiled-coil region" evidence="1">
    <location>
        <begin position="906"/>
        <end position="948"/>
    </location>
</feature>
<dbReference type="GO" id="GO:0000785">
    <property type="term" value="C:chromatin"/>
    <property type="evidence" value="ECO:0007669"/>
    <property type="project" value="TreeGrafter"/>
</dbReference>
<dbReference type="Pfam" id="PF00063">
    <property type="entry name" value="Myosin_head"/>
    <property type="match status" value="1"/>
</dbReference>
<evidence type="ECO:0000313" key="4">
    <source>
        <dbReference type="EMBL" id="CUF84730.1"/>
    </source>
</evidence>
<feature type="domain" description="Myosin motor" evidence="3">
    <location>
        <begin position="59"/>
        <end position="759"/>
    </location>
</feature>
<accession>A0A0S4IX18</accession>
<proteinExistence type="predicted"/>
<dbReference type="Proteomes" id="UP000051952">
    <property type="component" value="Unassembled WGS sequence"/>
</dbReference>
<sequence length="1194" mass="134673">MSRVFYRSSTDGWRIGAADVTQTNKATVVDAITNLAETCRMSDIFVPAEDATALLNMSSHPEQFLAVDDVARMQPSPLAAVPSLVELARYRVHNGKYGVSVGDNVELIIHHFKNSPEYRSENCTSAASMAPKVIASLRASCKSQTVVGSGAVPAAFSASLCAALSSKARGPSLLTARISAAHTVASAFTNTVYNRRGELCVRRTAITFSADEQGSVGRPIAAIMQHYLLDLRHFGTLDGCEDNFCIFAMMIYAFNHEEKERVHLSRKQTDFQTQRVVKELDHIHECRKWYTDFNKALEVLGIEFSSRLTLYARMSAVLHLLEIDFFEDGSHSNLTAVKSVARLLQLDFNAASRIFASKDVCVAAARWLYEASFITLTDKINAALNAAGASRVQPTSPSEASSVGERQQEEPGAPRSALSVTVVSLPRPPSSSSSSSSSSSTDSGRLSVSDLSLSTLYEDVTQCFYRTTEVESIYWQRAGLTVPQVLQAFLDETDNFNLLRTIKGKNGVQQCAQLVASGSDEPSALGASKKTIEEHLLKLTKSRHIEVAPGDLTVTVPHCFGKRTYDFSPEVQRKRLDTIYVDRYAEMREFLFANADVETQEALYAYDQQRDMQSSVLAGHALQVKPIVELLQSSDNVFWWAKGAQLFAGFQGDVFEDQLKLNTLLPVMKLRQVLPRRYIPCHASFVVSAYASLLSPTEKQQYQQYLPGGNRVTQRDDNTTMLIAEAILTNADVSYLVTPEATMLIESSMIMKLQRVYQESLDKHASLIQAYARCHNANHLIRARFHAWKEAVNALDSHRATVVAQHKAQVQSAELHKLQRYELSEKEATDRIMVRDQYWVEWVALQTSSQQELQYLLQKMVAQAIRKEENSIKKAVSQSQRNAVEQLAYRIQQRLLSQGSHLDHVVEQKERAHANAYKRLEREMEAHKRLMTKKLEEEETKLELKQNLAVKQTRVLKVAVAREQQREELRQKIWAKQEKDRIAREQMERVRLAIASNVEEQIAFENIERQVARRVATEIETEQKQLRLEQAEVIRQAKKQRESQIISAAKRSEQLIVRQQQQQQRREEAEAVRRRKAERELLTQQERERRAFERIKREEEHQQKSLTRSLLKAHELLQTPAIFEHTTSGATQMMKMKSMAASSPGFTLINGKESHPRLLSTDVVAKLMGNASPATPGRSVRRVRDASPTSNFSL</sequence>
<dbReference type="InterPro" id="IPR050935">
    <property type="entry name" value="Bromo_chromatin_reader"/>
</dbReference>
<dbReference type="GO" id="GO:0003774">
    <property type="term" value="F:cytoskeletal motor activity"/>
    <property type="evidence" value="ECO:0007669"/>
    <property type="project" value="InterPro"/>
</dbReference>
<dbReference type="GO" id="GO:0005524">
    <property type="term" value="F:ATP binding"/>
    <property type="evidence" value="ECO:0007669"/>
    <property type="project" value="InterPro"/>
</dbReference>
<organism evidence="4 5">
    <name type="scientific">Bodo saltans</name>
    <name type="common">Flagellated protozoan</name>
    <dbReference type="NCBI Taxonomy" id="75058"/>
    <lineage>
        <taxon>Eukaryota</taxon>
        <taxon>Discoba</taxon>
        <taxon>Euglenozoa</taxon>
        <taxon>Kinetoplastea</taxon>
        <taxon>Metakinetoplastina</taxon>
        <taxon>Eubodonida</taxon>
        <taxon>Bodonidae</taxon>
        <taxon>Bodo</taxon>
    </lineage>
</organism>
<dbReference type="GO" id="GO:0006355">
    <property type="term" value="P:regulation of DNA-templated transcription"/>
    <property type="evidence" value="ECO:0007669"/>
    <property type="project" value="TreeGrafter"/>
</dbReference>
<keyword evidence="1" id="KW-0175">Coiled coil</keyword>
<dbReference type="PANTHER" id="PTHR22880:SF225">
    <property type="entry name" value="BROMODOMAIN-CONTAINING PROTEIN BET-1-RELATED"/>
    <property type="match status" value="1"/>
</dbReference>
<dbReference type="PANTHER" id="PTHR22880">
    <property type="entry name" value="FALZ-RELATED BROMODOMAIN-CONTAINING PROTEINS"/>
    <property type="match status" value="1"/>
</dbReference>
<evidence type="ECO:0000256" key="1">
    <source>
        <dbReference type="SAM" id="Coils"/>
    </source>
</evidence>
<evidence type="ECO:0000313" key="5">
    <source>
        <dbReference type="Proteomes" id="UP000051952"/>
    </source>
</evidence>
<dbReference type="GO" id="GO:0005634">
    <property type="term" value="C:nucleus"/>
    <property type="evidence" value="ECO:0007669"/>
    <property type="project" value="TreeGrafter"/>
</dbReference>
<dbReference type="InterPro" id="IPR001609">
    <property type="entry name" value="Myosin_head_motor_dom-like"/>
</dbReference>
<dbReference type="SUPFAM" id="SSF52540">
    <property type="entry name" value="P-loop containing nucleoside triphosphate hydrolases"/>
    <property type="match status" value="1"/>
</dbReference>